<reference evidence="1 2" key="1">
    <citation type="submission" date="2013-07" db="EMBL/GenBank/DDBJ databases">
        <authorList>
            <person name="Weinstock G."/>
            <person name="Sodergren E."/>
            <person name="Wylie T."/>
            <person name="Fulton L."/>
            <person name="Fulton R."/>
            <person name="Fronick C."/>
            <person name="O'Laughlin M."/>
            <person name="Godfrey J."/>
            <person name="Miner T."/>
            <person name="Herter B."/>
            <person name="Appelbaum E."/>
            <person name="Cordes M."/>
            <person name="Lek S."/>
            <person name="Wollam A."/>
            <person name="Pepin K.H."/>
            <person name="Palsikar V.B."/>
            <person name="Mitreva M."/>
            <person name="Wilson R.K."/>
        </authorList>
    </citation>
    <scope>NUCLEOTIDE SEQUENCE [LARGE SCALE GENOMIC DNA]</scope>
    <source>
        <strain evidence="1 2">ATCC 14940</strain>
    </source>
</reference>
<dbReference type="Proteomes" id="UP000016491">
    <property type="component" value="Unassembled WGS sequence"/>
</dbReference>
<accession>A0ABC9U2R8</accession>
<evidence type="ECO:0000313" key="1">
    <source>
        <dbReference type="EMBL" id="ERI79962.1"/>
    </source>
</evidence>
<evidence type="ECO:0000313" key="2">
    <source>
        <dbReference type="Proteomes" id="UP000016491"/>
    </source>
</evidence>
<dbReference type="AlphaFoldDB" id="A0ABC9U2R8"/>
<gene>
    <name evidence="1" type="ORF">CLOSYM_00598</name>
</gene>
<organism evidence="1 2">
    <name type="scientific">[Clostridium] symbiosum ATCC 14940</name>
    <dbReference type="NCBI Taxonomy" id="411472"/>
    <lineage>
        <taxon>Bacteria</taxon>
        <taxon>Bacillati</taxon>
        <taxon>Bacillota</taxon>
        <taxon>Clostridia</taxon>
        <taxon>Lachnospirales</taxon>
        <taxon>Lachnospiraceae</taxon>
        <taxon>Otoolea</taxon>
    </lineage>
</organism>
<name>A0ABC9U2R8_CLOSY</name>
<dbReference type="EMBL" id="AWSU01000045">
    <property type="protein sequence ID" value="ERI79962.1"/>
    <property type="molecule type" value="Genomic_DNA"/>
</dbReference>
<proteinExistence type="predicted"/>
<protein>
    <submittedName>
        <fullName evidence="1">Uncharacterized protein</fullName>
    </submittedName>
</protein>
<sequence>MYNKHDNSCKSGQNYEGQHTQYGEQPVVCRIYFRNRQRGDSQPAGHCAVSEHGGIPDAAITEVENAIIIAVNLIFILLGDIEFGNIPARCARIVAVYVIRIIGDKFKITVFPDFDR</sequence>
<comment type="caution">
    <text evidence="1">The sequence shown here is derived from an EMBL/GenBank/DDBJ whole genome shotgun (WGS) entry which is preliminary data.</text>
</comment>